<dbReference type="KEGG" id="hir:HETIRDRAFT_456592"/>
<dbReference type="HOGENOM" id="CLU_2164361_0_0_1"/>
<gene>
    <name evidence="1" type="ORF">HETIRDRAFT_456592</name>
</gene>
<dbReference type="InParanoid" id="W4KML6"/>
<proteinExistence type="predicted"/>
<dbReference type="EMBL" id="KI925454">
    <property type="protein sequence ID" value="ETW86625.1"/>
    <property type="molecule type" value="Genomic_DNA"/>
</dbReference>
<dbReference type="eggNOG" id="ENOG502ST89">
    <property type="taxonomic scope" value="Eukaryota"/>
</dbReference>
<dbReference type="RefSeq" id="XP_009540628.1">
    <property type="nucleotide sequence ID" value="XM_009542333.1"/>
</dbReference>
<reference evidence="1 2" key="1">
    <citation type="journal article" date="2012" name="New Phytol.">
        <title>Insight into trade-off between wood decay and parasitism from the genome of a fungal forest pathogen.</title>
        <authorList>
            <person name="Olson A."/>
            <person name="Aerts A."/>
            <person name="Asiegbu F."/>
            <person name="Belbahri L."/>
            <person name="Bouzid O."/>
            <person name="Broberg A."/>
            <person name="Canback B."/>
            <person name="Coutinho P.M."/>
            <person name="Cullen D."/>
            <person name="Dalman K."/>
            <person name="Deflorio G."/>
            <person name="van Diepen L.T."/>
            <person name="Dunand C."/>
            <person name="Duplessis S."/>
            <person name="Durling M."/>
            <person name="Gonthier P."/>
            <person name="Grimwood J."/>
            <person name="Fossdal C.G."/>
            <person name="Hansson D."/>
            <person name="Henrissat B."/>
            <person name="Hietala A."/>
            <person name="Himmelstrand K."/>
            <person name="Hoffmeister D."/>
            <person name="Hogberg N."/>
            <person name="James T.Y."/>
            <person name="Karlsson M."/>
            <person name="Kohler A."/>
            <person name="Kues U."/>
            <person name="Lee Y.H."/>
            <person name="Lin Y.C."/>
            <person name="Lind M."/>
            <person name="Lindquist E."/>
            <person name="Lombard V."/>
            <person name="Lucas S."/>
            <person name="Lunden K."/>
            <person name="Morin E."/>
            <person name="Murat C."/>
            <person name="Park J."/>
            <person name="Raffaello T."/>
            <person name="Rouze P."/>
            <person name="Salamov A."/>
            <person name="Schmutz J."/>
            <person name="Solheim H."/>
            <person name="Stahlberg J."/>
            <person name="Velez H."/>
            <person name="de Vries R.P."/>
            <person name="Wiebenga A."/>
            <person name="Woodward S."/>
            <person name="Yakovlev I."/>
            <person name="Garbelotto M."/>
            <person name="Martin F."/>
            <person name="Grigoriev I.V."/>
            <person name="Stenlid J."/>
        </authorList>
    </citation>
    <scope>NUCLEOTIDE SEQUENCE [LARGE SCALE GENOMIC DNA]</scope>
    <source>
        <strain evidence="1 2">TC 32-1</strain>
    </source>
</reference>
<feature type="non-terminal residue" evidence="1">
    <location>
        <position position="1"/>
    </location>
</feature>
<dbReference type="GeneID" id="20676759"/>
<evidence type="ECO:0000313" key="1">
    <source>
        <dbReference type="EMBL" id="ETW86625.1"/>
    </source>
</evidence>
<accession>W4KML6</accession>
<dbReference type="AlphaFoldDB" id="W4KML6"/>
<dbReference type="OrthoDB" id="3251634at2759"/>
<protein>
    <submittedName>
        <fullName evidence="1">Uncharacterized protein</fullName>
    </submittedName>
</protein>
<organism evidence="1 2">
    <name type="scientific">Heterobasidion irregulare (strain TC 32-1)</name>
    <dbReference type="NCBI Taxonomy" id="747525"/>
    <lineage>
        <taxon>Eukaryota</taxon>
        <taxon>Fungi</taxon>
        <taxon>Dikarya</taxon>
        <taxon>Basidiomycota</taxon>
        <taxon>Agaricomycotina</taxon>
        <taxon>Agaricomycetes</taxon>
        <taxon>Russulales</taxon>
        <taxon>Bondarzewiaceae</taxon>
        <taxon>Heterobasidion</taxon>
        <taxon>Heterobasidion annosum species complex</taxon>
    </lineage>
</organism>
<evidence type="ECO:0000313" key="2">
    <source>
        <dbReference type="Proteomes" id="UP000030671"/>
    </source>
</evidence>
<keyword evidence="2" id="KW-1185">Reference proteome</keyword>
<dbReference type="Proteomes" id="UP000030671">
    <property type="component" value="Unassembled WGS sequence"/>
</dbReference>
<sequence length="111" mass="11509">QNPLPFEITIDRAVTQAGVAGVVDASFNQSFTSFIIPAFGSANSGTFPDVALPLGALAALAIIPLQELDILNADVSVRVATIEGKLGIPIPLDGLKQTAVNTTYTLNLSET</sequence>
<name>W4KML6_HETIT</name>